<keyword evidence="2" id="KW-0012">Acyltransferase</keyword>
<dbReference type="InterPro" id="IPR000182">
    <property type="entry name" value="GNAT_dom"/>
</dbReference>
<gene>
    <name evidence="2" type="ORF">KQI88_05505</name>
</gene>
<organism evidence="2 3">
    <name type="scientific">Alkaliphilus flagellatus</name>
    <dbReference type="NCBI Taxonomy" id="2841507"/>
    <lineage>
        <taxon>Bacteria</taxon>
        <taxon>Bacillati</taxon>
        <taxon>Bacillota</taxon>
        <taxon>Clostridia</taxon>
        <taxon>Peptostreptococcales</taxon>
        <taxon>Natronincolaceae</taxon>
        <taxon>Alkaliphilus</taxon>
    </lineage>
</organism>
<dbReference type="Proteomes" id="UP000779508">
    <property type="component" value="Unassembled WGS sequence"/>
</dbReference>
<keyword evidence="2" id="KW-0808">Transferase</keyword>
<accession>A0ABS6G044</accession>
<dbReference type="GO" id="GO:0016746">
    <property type="term" value="F:acyltransferase activity"/>
    <property type="evidence" value="ECO:0007669"/>
    <property type="project" value="UniProtKB-KW"/>
</dbReference>
<name>A0ABS6G044_9FIRM</name>
<protein>
    <submittedName>
        <fullName evidence="2">GNAT family N-acetyltransferase</fullName>
        <ecNumber evidence="2">2.3.1.-</ecNumber>
    </submittedName>
</protein>
<dbReference type="InterPro" id="IPR013653">
    <property type="entry name" value="GCN5-like_dom"/>
</dbReference>
<dbReference type="RefSeq" id="WP_216415358.1">
    <property type="nucleotide sequence ID" value="NZ_JAHLQK010000002.1"/>
</dbReference>
<comment type="caution">
    <text evidence="2">The sequence shown here is derived from an EMBL/GenBank/DDBJ whole genome shotgun (WGS) entry which is preliminary data.</text>
</comment>
<reference evidence="2 3" key="1">
    <citation type="submission" date="2021-06" db="EMBL/GenBank/DDBJ databases">
        <authorList>
            <person name="Sun Q."/>
            <person name="Li D."/>
        </authorList>
    </citation>
    <scope>NUCLEOTIDE SEQUENCE [LARGE SCALE GENOMIC DNA]</scope>
    <source>
        <strain evidence="2 3">MSJ-5</strain>
    </source>
</reference>
<keyword evidence="3" id="KW-1185">Reference proteome</keyword>
<dbReference type="Pfam" id="PF08445">
    <property type="entry name" value="FR47"/>
    <property type="match status" value="1"/>
</dbReference>
<proteinExistence type="predicted"/>
<evidence type="ECO:0000313" key="2">
    <source>
        <dbReference type="EMBL" id="MBU5675865.1"/>
    </source>
</evidence>
<evidence type="ECO:0000259" key="1">
    <source>
        <dbReference type="PROSITE" id="PS51186"/>
    </source>
</evidence>
<sequence>MKLNKHRNIDTFLEETLKYLEQSEALNNLMLGICNTIKNNPDYYSDVYLATVKQGEELAIAAVMTPPNKLVVYSNREECDDAIELLVGDLRNRNIDIPGVIGPKELSKRTCDIWSKYNDCKVKLEMNMRVYELREVNKNTIGEGILRPADEEDLEFVAQGRYDFEIDTGLNASPDKEKCYEVVRNRLPEKTIFLWEDAGKVVSMAAKARPTQNGATVALVHTPKELRKRGYATSCVAALSQHLLDSGYKFCSLFTDLANPTSNSIYMKIGYKPVGDYDSYIIEKGEITITKLIQIELLE</sequence>
<dbReference type="PROSITE" id="PS51186">
    <property type="entry name" value="GNAT"/>
    <property type="match status" value="1"/>
</dbReference>
<dbReference type="EC" id="2.3.1.-" evidence="2"/>
<dbReference type="EMBL" id="JAHLQK010000002">
    <property type="protein sequence ID" value="MBU5675865.1"/>
    <property type="molecule type" value="Genomic_DNA"/>
</dbReference>
<feature type="domain" description="N-acetyltransferase" evidence="1">
    <location>
        <begin position="144"/>
        <end position="294"/>
    </location>
</feature>
<evidence type="ECO:0000313" key="3">
    <source>
        <dbReference type="Proteomes" id="UP000779508"/>
    </source>
</evidence>